<keyword evidence="1" id="KW-0472">Membrane</keyword>
<feature type="transmembrane region" description="Helical" evidence="1">
    <location>
        <begin position="9"/>
        <end position="27"/>
    </location>
</feature>
<protein>
    <submittedName>
        <fullName evidence="2">Uncharacterized protein</fullName>
    </submittedName>
</protein>
<dbReference type="RefSeq" id="WP_086744934.1">
    <property type="nucleotide sequence ID" value="NZ_MWPV01000005.1"/>
</dbReference>
<evidence type="ECO:0000313" key="2">
    <source>
        <dbReference type="EMBL" id="OUL56679.1"/>
    </source>
</evidence>
<evidence type="ECO:0000256" key="1">
    <source>
        <dbReference type="SAM" id="Phobius"/>
    </source>
</evidence>
<feature type="transmembrane region" description="Helical" evidence="1">
    <location>
        <begin position="39"/>
        <end position="67"/>
    </location>
</feature>
<keyword evidence="1" id="KW-0812">Transmembrane</keyword>
<dbReference type="AlphaFoldDB" id="A0A244CN98"/>
<reference evidence="2 3" key="1">
    <citation type="submission" date="2017-02" db="EMBL/GenBank/DDBJ databases">
        <title>Pseudoalteromonas ulvae TC14 Genome.</title>
        <authorList>
            <person name="Molmeret M."/>
        </authorList>
    </citation>
    <scope>NUCLEOTIDE SEQUENCE [LARGE SCALE GENOMIC DNA]</scope>
    <source>
        <strain evidence="2">TC14</strain>
    </source>
</reference>
<dbReference type="OrthoDB" id="6314396at2"/>
<feature type="transmembrane region" description="Helical" evidence="1">
    <location>
        <begin position="74"/>
        <end position="94"/>
    </location>
</feature>
<feature type="transmembrane region" description="Helical" evidence="1">
    <location>
        <begin position="100"/>
        <end position="120"/>
    </location>
</feature>
<dbReference type="EMBL" id="MWPV01000005">
    <property type="protein sequence ID" value="OUL56679.1"/>
    <property type="molecule type" value="Genomic_DNA"/>
</dbReference>
<keyword evidence="3" id="KW-1185">Reference proteome</keyword>
<gene>
    <name evidence="2" type="ORF">B1199_14995</name>
</gene>
<comment type="caution">
    <text evidence="2">The sequence shown here is derived from an EMBL/GenBank/DDBJ whole genome shotgun (WGS) entry which is preliminary data.</text>
</comment>
<proteinExistence type="predicted"/>
<keyword evidence="1" id="KW-1133">Transmembrane helix</keyword>
<sequence length="126" mass="13517">MKSSILKSILYSLLSPILVGSMIGVYYCLSIEQADSQLFFSILMTALSNAHIVGLTMAACVVPAYLFLIKRDKVSYSSILTVAMLGGAVFSYVFSASGGAIFLVNTVMSLLAGGLFLFTLRKNIQV</sequence>
<organism evidence="2 3">
    <name type="scientific">Pseudoalteromonas ulvae</name>
    <dbReference type="NCBI Taxonomy" id="107327"/>
    <lineage>
        <taxon>Bacteria</taxon>
        <taxon>Pseudomonadati</taxon>
        <taxon>Pseudomonadota</taxon>
        <taxon>Gammaproteobacteria</taxon>
        <taxon>Alteromonadales</taxon>
        <taxon>Pseudoalteromonadaceae</taxon>
        <taxon>Pseudoalteromonas</taxon>
    </lineage>
</organism>
<accession>A0A244CN98</accession>
<dbReference type="Proteomes" id="UP000194841">
    <property type="component" value="Unassembled WGS sequence"/>
</dbReference>
<name>A0A244CN98_PSEDV</name>
<evidence type="ECO:0000313" key="3">
    <source>
        <dbReference type="Proteomes" id="UP000194841"/>
    </source>
</evidence>